<dbReference type="SUPFAM" id="SSF47598">
    <property type="entry name" value="Ribbon-helix-helix"/>
    <property type="match status" value="1"/>
</dbReference>
<feature type="domain" description="Antitoxin-like ribbon-helix-helix" evidence="1">
    <location>
        <begin position="34"/>
        <end position="63"/>
    </location>
</feature>
<dbReference type="InterPro" id="IPR046765">
    <property type="entry name" value="Antitox_RHH"/>
</dbReference>
<dbReference type="InterPro" id="IPR010985">
    <property type="entry name" value="Ribbon_hlx_hlx"/>
</dbReference>
<evidence type="ECO:0000313" key="3">
    <source>
        <dbReference type="EMBL" id="SSY61222.1"/>
    </source>
</evidence>
<proteinExistence type="predicted"/>
<dbReference type="AlphaFoldDB" id="A0A376BFM7"/>
<dbReference type="EMBL" id="UFSO01000001">
    <property type="protein sequence ID" value="SSY61222.1"/>
    <property type="molecule type" value="Genomic_DNA"/>
</dbReference>
<dbReference type="GO" id="GO:0006355">
    <property type="term" value="P:regulation of DNA-templated transcription"/>
    <property type="evidence" value="ECO:0007669"/>
    <property type="project" value="InterPro"/>
</dbReference>
<evidence type="ECO:0000313" key="2">
    <source>
        <dbReference type="EMBL" id="SSY61206.1"/>
    </source>
</evidence>
<dbReference type="Proteomes" id="UP000254209">
    <property type="component" value="Unassembled WGS sequence"/>
</dbReference>
<evidence type="ECO:0000313" key="4">
    <source>
        <dbReference type="Proteomes" id="UP000254209"/>
    </source>
</evidence>
<organism evidence="2 4">
    <name type="scientific">Alysiella crassa</name>
    <dbReference type="NCBI Taxonomy" id="153491"/>
    <lineage>
        <taxon>Bacteria</taxon>
        <taxon>Pseudomonadati</taxon>
        <taxon>Pseudomonadota</taxon>
        <taxon>Betaproteobacteria</taxon>
        <taxon>Neisseriales</taxon>
        <taxon>Neisseriaceae</taxon>
        <taxon>Alysiella</taxon>
    </lineage>
</organism>
<keyword evidence="4" id="KW-1185">Reference proteome</keyword>
<dbReference type="InterPro" id="IPR013321">
    <property type="entry name" value="Arc_rbn_hlx_hlx"/>
</dbReference>
<gene>
    <name evidence="2" type="ORF">NCTC10283_00011</name>
    <name evidence="3" type="ORF">NCTC10283_00024</name>
</gene>
<accession>A0A376BFM7</accession>
<sequence>MSLSPKRPSVEQLQAAENVQTKSVSFVMAEDKYKELKILALNQDKTVKQLLNEAVDRLLAEQKSNQK</sequence>
<dbReference type="STRING" id="1120980.GCA_000745955_02454"/>
<dbReference type="RefSeq" id="WP_034295461.1">
    <property type="nucleotide sequence ID" value="NZ_CP091520.2"/>
</dbReference>
<dbReference type="Pfam" id="PF20605">
    <property type="entry name" value="Antitox_RHH"/>
    <property type="match status" value="1"/>
</dbReference>
<dbReference type="Gene3D" id="1.10.1220.10">
    <property type="entry name" value="Met repressor-like"/>
    <property type="match status" value="1"/>
</dbReference>
<dbReference type="EMBL" id="UFSO01000001">
    <property type="protein sequence ID" value="SSY61206.1"/>
    <property type="molecule type" value="Genomic_DNA"/>
</dbReference>
<evidence type="ECO:0000259" key="1">
    <source>
        <dbReference type="Pfam" id="PF20605"/>
    </source>
</evidence>
<name>A0A376BFM7_9NEIS</name>
<protein>
    <recommendedName>
        <fullName evidence="1">Antitoxin-like ribbon-helix-helix domain-containing protein</fullName>
    </recommendedName>
</protein>
<reference evidence="2 4" key="1">
    <citation type="submission" date="2018-06" db="EMBL/GenBank/DDBJ databases">
        <authorList>
            <consortium name="Pathogen Informatics"/>
            <person name="Doyle S."/>
        </authorList>
    </citation>
    <scope>NUCLEOTIDE SEQUENCE [LARGE SCALE GENOMIC DNA]</scope>
    <source>
        <strain evidence="2 4">NCTC10283</strain>
    </source>
</reference>